<dbReference type="InterPro" id="IPR051798">
    <property type="entry name" value="Class-II_PLP-Dep_Aminotrans"/>
</dbReference>
<gene>
    <name evidence="3" type="ORF">LFZ56_08440</name>
</gene>
<dbReference type="PANTHER" id="PTHR43525:SF1">
    <property type="entry name" value="PROTEIN MALY"/>
    <property type="match status" value="1"/>
</dbReference>
<name>A0A248K7Y0_SALBN</name>
<dbReference type="SUPFAM" id="SSF53383">
    <property type="entry name" value="PLP-dependent transferases"/>
    <property type="match status" value="1"/>
</dbReference>
<protein>
    <recommendedName>
        <fullName evidence="5">Aminotransferase</fullName>
    </recommendedName>
</protein>
<evidence type="ECO:0000256" key="2">
    <source>
        <dbReference type="ARBA" id="ARBA00022898"/>
    </source>
</evidence>
<dbReference type="Proteomes" id="UP000197991">
    <property type="component" value="Chromosome"/>
</dbReference>
<dbReference type="GeneID" id="44980864"/>
<evidence type="ECO:0000313" key="3">
    <source>
        <dbReference type="EMBL" id="ASG54306.1"/>
    </source>
</evidence>
<sequence length="76" mass="8519">MPHYPPARELFDFRAFNRSAEALQALLLLDKARVGLIWGEEFGPEGYGFERVNFGCPRTVLADGLSHIRAALSSLR</sequence>
<accession>A0A248K7Y0</accession>
<keyword evidence="2" id="KW-0663">Pyridoxal phosphate</keyword>
<dbReference type="InterPro" id="IPR015424">
    <property type="entry name" value="PyrdxlP-dep_Trfase"/>
</dbReference>
<dbReference type="RefSeq" id="WP_024135056.1">
    <property type="nucleotide sequence ID" value="NZ_CP022120.1"/>
</dbReference>
<evidence type="ECO:0008006" key="5">
    <source>
        <dbReference type="Google" id="ProtNLM"/>
    </source>
</evidence>
<dbReference type="Gene3D" id="3.90.1150.10">
    <property type="entry name" value="Aspartate Aminotransferase, domain 1"/>
    <property type="match status" value="1"/>
</dbReference>
<organism evidence="3 4">
    <name type="scientific">Salmonella bongori serovar 66:z41:- str. SA19983605</name>
    <dbReference type="NCBI Taxonomy" id="1243617"/>
    <lineage>
        <taxon>Bacteria</taxon>
        <taxon>Pseudomonadati</taxon>
        <taxon>Pseudomonadota</taxon>
        <taxon>Gammaproteobacteria</taxon>
        <taxon>Enterobacterales</taxon>
        <taxon>Enterobacteriaceae</taxon>
        <taxon>Salmonella</taxon>
    </lineage>
</organism>
<evidence type="ECO:0000313" key="4">
    <source>
        <dbReference type="Proteomes" id="UP000197991"/>
    </source>
</evidence>
<comment type="cofactor">
    <cofactor evidence="1">
        <name>pyridoxal 5'-phosphate</name>
        <dbReference type="ChEBI" id="CHEBI:597326"/>
    </cofactor>
</comment>
<proteinExistence type="predicted"/>
<dbReference type="EMBL" id="CP022120">
    <property type="protein sequence ID" value="ASG54306.1"/>
    <property type="molecule type" value="Genomic_DNA"/>
</dbReference>
<reference evidence="3 4" key="1">
    <citation type="submission" date="2017-06" db="EMBL/GenBank/DDBJ databases">
        <title>Salmonella reference genomes for public health.</title>
        <authorList>
            <person name="Robertson J."/>
            <person name="Yoshida C."/>
            <person name="Gurnik S."/>
            <person name="Nash J."/>
        </authorList>
    </citation>
    <scope>NUCLEOTIDE SEQUENCE [LARGE SCALE GENOMIC DNA]</scope>
    <source>
        <strain evidence="3 4">SA19983605</strain>
    </source>
</reference>
<dbReference type="AlphaFoldDB" id="A0A248K7Y0"/>
<keyword evidence="4" id="KW-1185">Reference proteome</keyword>
<evidence type="ECO:0000256" key="1">
    <source>
        <dbReference type="ARBA" id="ARBA00001933"/>
    </source>
</evidence>
<dbReference type="PANTHER" id="PTHR43525">
    <property type="entry name" value="PROTEIN MALY"/>
    <property type="match status" value="1"/>
</dbReference>
<dbReference type="InterPro" id="IPR015422">
    <property type="entry name" value="PyrdxlP-dep_Trfase_small"/>
</dbReference>